<proteinExistence type="predicted"/>
<protein>
    <submittedName>
        <fullName evidence="2">Uncharacterized protein</fullName>
    </submittedName>
</protein>
<dbReference type="AlphaFoldDB" id="A0A2C5YQR2"/>
<feature type="signal peptide" evidence="1">
    <location>
        <begin position="1"/>
        <end position="18"/>
    </location>
</feature>
<evidence type="ECO:0000313" key="3">
    <source>
        <dbReference type="Proteomes" id="UP000224854"/>
    </source>
</evidence>
<sequence length="76" mass="7783">MQFSASIFVAMLAGFVAASPVAAAADLAGSDSLAIFGRQDTFCQDLGRVCRRCRASGPSAGCDDVDTACLNCGFNL</sequence>
<organism evidence="2 3">
    <name type="scientific">Ophiocordyceps australis</name>
    <dbReference type="NCBI Taxonomy" id="1399860"/>
    <lineage>
        <taxon>Eukaryota</taxon>
        <taxon>Fungi</taxon>
        <taxon>Dikarya</taxon>
        <taxon>Ascomycota</taxon>
        <taxon>Pezizomycotina</taxon>
        <taxon>Sordariomycetes</taxon>
        <taxon>Hypocreomycetidae</taxon>
        <taxon>Hypocreales</taxon>
        <taxon>Ophiocordycipitaceae</taxon>
        <taxon>Ophiocordyceps</taxon>
    </lineage>
</organism>
<dbReference type="Proteomes" id="UP000224854">
    <property type="component" value="Unassembled WGS sequence"/>
</dbReference>
<comment type="caution">
    <text evidence="2">The sequence shown here is derived from an EMBL/GenBank/DDBJ whole genome shotgun (WGS) entry which is preliminary data.</text>
</comment>
<keyword evidence="1" id="KW-0732">Signal</keyword>
<dbReference type="EMBL" id="NJEU01000863">
    <property type="protein sequence ID" value="PHH69953.1"/>
    <property type="molecule type" value="Genomic_DNA"/>
</dbReference>
<feature type="chain" id="PRO_5013356130" evidence="1">
    <location>
        <begin position="19"/>
        <end position="76"/>
    </location>
</feature>
<reference evidence="2 3" key="1">
    <citation type="submission" date="2017-06" db="EMBL/GenBank/DDBJ databases">
        <title>Ant-infecting Ophiocordyceps genomes reveal a high diversity of potential behavioral manipulation genes and a possible major role for enterotoxins.</title>
        <authorList>
            <person name="De Bekker C."/>
            <person name="Evans H.C."/>
            <person name="Brachmann A."/>
            <person name="Hughes D.P."/>
        </authorList>
    </citation>
    <scope>NUCLEOTIDE SEQUENCE [LARGE SCALE GENOMIC DNA]</scope>
    <source>
        <strain evidence="2 3">1348a</strain>
    </source>
</reference>
<keyword evidence="3" id="KW-1185">Reference proteome</keyword>
<gene>
    <name evidence="2" type="ORF">CDD82_7421</name>
</gene>
<evidence type="ECO:0000313" key="2">
    <source>
        <dbReference type="EMBL" id="PHH69953.1"/>
    </source>
</evidence>
<accession>A0A2C5YQR2</accession>
<name>A0A2C5YQR2_9HYPO</name>
<evidence type="ECO:0000256" key="1">
    <source>
        <dbReference type="SAM" id="SignalP"/>
    </source>
</evidence>